<proteinExistence type="predicted"/>
<keyword evidence="1" id="KW-0812">Transmembrane</keyword>
<reference evidence="2 3" key="1">
    <citation type="submission" date="2018-03" db="EMBL/GenBank/DDBJ databases">
        <title>Genomic Encyclopedia of Archaeal and Bacterial Type Strains, Phase II (KMG-II): from individual species to whole genera.</title>
        <authorList>
            <person name="Goeker M."/>
        </authorList>
    </citation>
    <scope>NUCLEOTIDE SEQUENCE [LARGE SCALE GENOMIC DNA]</scope>
    <source>
        <strain evidence="2 3">DSM 44889</strain>
    </source>
</reference>
<gene>
    <name evidence="2" type="ORF">BXY45_13519</name>
</gene>
<feature type="transmembrane region" description="Helical" evidence="1">
    <location>
        <begin position="370"/>
        <end position="390"/>
    </location>
</feature>
<dbReference type="EMBL" id="QGDQ01000035">
    <property type="protein sequence ID" value="PWJ47716.1"/>
    <property type="molecule type" value="Genomic_DNA"/>
</dbReference>
<keyword evidence="1" id="KW-0472">Membrane</keyword>
<feature type="transmembrane region" description="Helical" evidence="1">
    <location>
        <begin position="66"/>
        <end position="87"/>
    </location>
</feature>
<evidence type="ECO:0000313" key="2">
    <source>
        <dbReference type="EMBL" id="PWJ47716.1"/>
    </source>
</evidence>
<organism evidence="2 3">
    <name type="scientific">Quadrisphaera granulorum</name>
    <dbReference type="NCBI Taxonomy" id="317664"/>
    <lineage>
        <taxon>Bacteria</taxon>
        <taxon>Bacillati</taxon>
        <taxon>Actinomycetota</taxon>
        <taxon>Actinomycetes</taxon>
        <taxon>Kineosporiales</taxon>
        <taxon>Kineosporiaceae</taxon>
        <taxon>Quadrisphaera</taxon>
    </lineage>
</organism>
<feature type="transmembrane region" description="Helical" evidence="1">
    <location>
        <begin position="396"/>
        <end position="417"/>
    </location>
</feature>
<sequence length="497" mass="50602">MSAPRDPYERLLRWYPRAWRDAHGEVFLATMRDADDDAGRARPSRADAWSVRVHGTAERLTPAAGWGLATAGALASLVSVVLLFTQLGGDGRSPSTGWEVLTTPAALAQLLASAAAPALVSLGAVALLRSLRVLSDPASVLAGTAAVVAWGVASVTSTSWGVGFERADPGLEQTPFAAATWPLFLAAAVVGTVAAAAVWDGVLSVVPALRDTRGQHRPRALVRRALAVVLGAPTSLFLGLGALALGSSVVVGAGVAAACLVRRRDPAPRVVPRAQAPVPSPLPRRRRPLVADGRRAAAAGQLAVAALLVGSAATVHALWGIFWQDALVYAGVPFASLPSMNLGLAVGSVALALVVVAVPLLVVPGRSRTALLVTAAVVVAVLLRGLDALRGPESNIALMLVGAAVLGLMAAALLARVLPGRPALRWPTAVLLGAALGVSTGIGVLAVAPLLAPLGAATLVVALLVSAARVRRARLQPAGHDVAGPGLHVVDVDRQRP</sequence>
<protein>
    <submittedName>
        <fullName evidence="2">Uncharacterized protein</fullName>
    </submittedName>
</protein>
<accession>A0A315ZQB5</accession>
<keyword evidence="3" id="KW-1185">Reference proteome</keyword>
<dbReference type="AlphaFoldDB" id="A0A315ZQB5"/>
<feature type="transmembrane region" description="Helical" evidence="1">
    <location>
        <begin position="244"/>
        <end position="261"/>
    </location>
</feature>
<evidence type="ECO:0000313" key="3">
    <source>
        <dbReference type="Proteomes" id="UP000245469"/>
    </source>
</evidence>
<evidence type="ECO:0000256" key="1">
    <source>
        <dbReference type="SAM" id="Phobius"/>
    </source>
</evidence>
<feature type="transmembrane region" description="Helical" evidence="1">
    <location>
        <begin position="342"/>
        <end position="363"/>
    </location>
</feature>
<keyword evidence="1" id="KW-1133">Transmembrane helix</keyword>
<feature type="transmembrane region" description="Helical" evidence="1">
    <location>
        <begin position="183"/>
        <end position="209"/>
    </location>
</feature>
<feature type="transmembrane region" description="Helical" evidence="1">
    <location>
        <begin position="296"/>
        <end position="322"/>
    </location>
</feature>
<feature type="transmembrane region" description="Helical" evidence="1">
    <location>
        <begin position="454"/>
        <end position="470"/>
    </location>
</feature>
<dbReference type="Proteomes" id="UP000245469">
    <property type="component" value="Unassembled WGS sequence"/>
</dbReference>
<feature type="transmembrane region" description="Helical" evidence="1">
    <location>
        <begin position="107"/>
        <end position="128"/>
    </location>
</feature>
<feature type="transmembrane region" description="Helical" evidence="1">
    <location>
        <begin position="140"/>
        <end position="163"/>
    </location>
</feature>
<feature type="transmembrane region" description="Helical" evidence="1">
    <location>
        <begin position="429"/>
        <end position="448"/>
    </location>
</feature>
<dbReference type="OrthoDB" id="3268054at2"/>
<name>A0A315ZQB5_9ACTN</name>
<dbReference type="RefSeq" id="WP_109776286.1">
    <property type="nucleotide sequence ID" value="NZ_QGDQ01000035.1"/>
</dbReference>
<comment type="caution">
    <text evidence="2">The sequence shown here is derived from an EMBL/GenBank/DDBJ whole genome shotgun (WGS) entry which is preliminary data.</text>
</comment>
<feature type="transmembrane region" description="Helical" evidence="1">
    <location>
        <begin position="221"/>
        <end position="238"/>
    </location>
</feature>